<dbReference type="InterPro" id="IPR011032">
    <property type="entry name" value="GroES-like_sf"/>
</dbReference>
<feature type="domain" description="Enoyl reductase (ER)" evidence="1">
    <location>
        <begin position="17"/>
        <end position="341"/>
    </location>
</feature>
<dbReference type="SMART" id="SM00829">
    <property type="entry name" value="PKS_ER"/>
    <property type="match status" value="1"/>
</dbReference>
<keyword evidence="3" id="KW-1185">Reference proteome</keyword>
<dbReference type="Proteomes" id="UP000184330">
    <property type="component" value="Unassembled WGS sequence"/>
</dbReference>
<dbReference type="PANTHER" id="PTHR11695">
    <property type="entry name" value="ALCOHOL DEHYDROGENASE RELATED"/>
    <property type="match status" value="1"/>
</dbReference>
<dbReference type="SUPFAM" id="SSF51735">
    <property type="entry name" value="NAD(P)-binding Rossmann-fold domains"/>
    <property type="match status" value="1"/>
</dbReference>
<dbReference type="STRING" id="576137.A0A1L7XU30"/>
<dbReference type="CDD" id="cd08267">
    <property type="entry name" value="MDR1"/>
    <property type="match status" value="1"/>
</dbReference>
<evidence type="ECO:0000313" key="3">
    <source>
        <dbReference type="Proteomes" id="UP000184330"/>
    </source>
</evidence>
<dbReference type="GO" id="GO:0005739">
    <property type="term" value="C:mitochondrion"/>
    <property type="evidence" value="ECO:0007669"/>
    <property type="project" value="TreeGrafter"/>
</dbReference>
<evidence type="ECO:0000259" key="1">
    <source>
        <dbReference type="SMART" id="SM00829"/>
    </source>
</evidence>
<protein>
    <recommendedName>
        <fullName evidence="1">Enoyl reductase (ER) domain-containing protein</fullName>
    </recommendedName>
</protein>
<proteinExistence type="predicted"/>
<organism evidence="2 3">
    <name type="scientific">Phialocephala subalpina</name>
    <dbReference type="NCBI Taxonomy" id="576137"/>
    <lineage>
        <taxon>Eukaryota</taxon>
        <taxon>Fungi</taxon>
        <taxon>Dikarya</taxon>
        <taxon>Ascomycota</taxon>
        <taxon>Pezizomycotina</taxon>
        <taxon>Leotiomycetes</taxon>
        <taxon>Helotiales</taxon>
        <taxon>Mollisiaceae</taxon>
        <taxon>Phialocephala</taxon>
        <taxon>Phialocephala fortinii species complex</taxon>
    </lineage>
</organism>
<dbReference type="EMBL" id="FJOG01000056">
    <property type="protein sequence ID" value="CZR68487.1"/>
    <property type="molecule type" value="Genomic_DNA"/>
</dbReference>
<dbReference type="InterPro" id="IPR050700">
    <property type="entry name" value="YIM1/Zinc_Alcohol_DH_Fams"/>
</dbReference>
<dbReference type="SUPFAM" id="SSF50129">
    <property type="entry name" value="GroES-like"/>
    <property type="match status" value="1"/>
</dbReference>
<dbReference type="Gene3D" id="3.40.50.720">
    <property type="entry name" value="NAD(P)-binding Rossmann-like Domain"/>
    <property type="match status" value="1"/>
</dbReference>
<reference evidence="2 3" key="1">
    <citation type="submission" date="2016-03" db="EMBL/GenBank/DDBJ databases">
        <authorList>
            <person name="Ploux O."/>
        </authorList>
    </citation>
    <scope>NUCLEOTIDE SEQUENCE [LARGE SCALE GENOMIC DNA]</scope>
    <source>
        <strain evidence="2 3">UAMH 11012</strain>
    </source>
</reference>
<accession>A0A1L7XU30</accession>
<dbReference type="Gene3D" id="3.90.180.10">
    <property type="entry name" value="Medium-chain alcohol dehydrogenases, catalytic domain"/>
    <property type="match status" value="1"/>
</dbReference>
<dbReference type="OrthoDB" id="3509362at2759"/>
<dbReference type="InterPro" id="IPR013149">
    <property type="entry name" value="ADH-like_C"/>
</dbReference>
<dbReference type="GO" id="GO:0016491">
    <property type="term" value="F:oxidoreductase activity"/>
    <property type="evidence" value="ECO:0007669"/>
    <property type="project" value="InterPro"/>
</dbReference>
<name>A0A1L7XU30_9HELO</name>
<sequence length="345" mass="36763">MSTIPPTMRAWVFNKAGTPENVLKFNPAHPTPAPPSGSNVLVRIYYAALSSAGTNLMNNVPSILRRSAIPELDFSGFIAQAGEKAPPELSPGTAVFGTVPVLSSVLRGVGTLAAYISLPAENVIVKPKTVGLPEAAGLTSLANTAMLMLEKAKIKAGDRVLVHGGGGDVGMVALQASRSVGAAVVATCSESKMNMVLQLGAEKTIDYRASQPLHKFLVDNYGLQQFDIIFDTVGSQDLFEHSPRYLKPDGVYVNVGGVGISTALSLWRWFKNSAHPGLLGGIPRKFIMFNTVPTKQRGEKIAALAAEKSIDILVDSTFKLEDALLGYKRMLDGKRNGRCLIEISS</sequence>
<dbReference type="AlphaFoldDB" id="A0A1L7XU30"/>
<dbReference type="InterPro" id="IPR020843">
    <property type="entry name" value="ER"/>
</dbReference>
<evidence type="ECO:0000313" key="2">
    <source>
        <dbReference type="EMBL" id="CZR68487.1"/>
    </source>
</evidence>
<dbReference type="Pfam" id="PF00107">
    <property type="entry name" value="ADH_zinc_N"/>
    <property type="match status" value="1"/>
</dbReference>
<gene>
    <name evidence="2" type="ORF">PAC_18386</name>
</gene>
<dbReference type="PANTHER" id="PTHR11695:SF294">
    <property type="entry name" value="RETICULON-4-INTERACTING PROTEIN 1, MITOCHONDRIAL"/>
    <property type="match status" value="1"/>
</dbReference>
<dbReference type="InterPro" id="IPR036291">
    <property type="entry name" value="NAD(P)-bd_dom_sf"/>
</dbReference>